<proteinExistence type="predicted"/>
<keyword evidence="1" id="KW-0472">Membrane</keyword>
<gene>
    <name evidence="2" type="ORF">HYT40_00855</name>
</gene>
<protein>
    <submittedName>
        <fullName evidence="2">YfhO family protein</fullName>
    </submittedName>
</protein>
<feature type="non-terminal residue" evidence="2">
    <location>
        <position position="1"/>
    </location>
</feature>
<feature type="transmembrane region" description="Helical" evidence="1">
    <location>
        <begin position="18"/>
        <end position="38"/>
    </location>
</feature>
<name>A0A931SB08_9BACT</name>
<dbReference type="AlphaFoldDB" id="A0A931SB08"/>
<evidence type="ECO:0000313" key="2">
    <source>
        <dbReference type="EMBL" id="MBI2096696.1"/>
    </source>
</evidence>
<sequence>FFIAAPVFAFLVLGKRPAWFPIGVLLFSLASLFFIFGLEIKRGAASQSVLNKKPSVVESIESQEDGKPLTNFRVATFLTGEILFRGVLSNRIVGPDEIAFFHKELLTNQIGELYGLETMFGFEPFRTLRMNQLLDTVIAPNTTAVFVPEAVRQGGRLDQRSNVDVIRAATIEEKIKDFVSHLPLLSMMNVKYILSAYPLPAAQLHEIQLPASSLPFTMHLYENSLVLPRIYFTEHPVFWSGSERDLLLEVAKTKDFRTKTFIECSCRELPVQSLTQKDSVTIGAYKNGFLDVSVESARGGWLVFSESNLPGWRAKIDNREVPIYTANYLFQSIQVPPGIHYIVFSYLTND</sequence>
<dbReference type="Proteomes" id="UP000724148">
    <property type="component" value="Unassembled WGS sequence"/>
</dbReference>
<evidence type="ECO:0000256" key="1">
    <source>
        <dbReference type="SAM" id="Phobius"/>
    </source>
</evidence>
<keyword evidence="1" id="KW-0812">Transmembrane</keyword>
<comment type="caution">
    <text evidence="2">The sequence shown here is derived from an EMBL/GenBank/DDBJ whole genome shotgun (WGS) entry which is preliminary data.</text>
</comment>
<dbReference type="EMBL" id="JACOZA010000022">
    <property type="protein sequence ID" value="MBI2096696.1"/>
    <property type="molecule type" value="Genomic_DNA"/>
</dbReference>
<reference evidence="2" key="1">
    <citation type="submission" date="2020-07" db="EMBL/GenBank/DDBJ databases">
        <title>Huge and variable diversity of episymbiotic CPR bacteria and DPANN archaea in groundwater ecosystems.</title>
        <authorList>
            <person name="He C.Y."/>
            <person name="Keren R."/>
            <person name="Whittaker M."/>
            <person name="Farag I.F."/>
            <person name="Doudna J."/>
            <person name="Cate J.H.D."/>
            <person name="Banfield J.F."/>
        </authorList>
    </citation>
    <scope>NUCLEOTIDE SEQUENCE</scope>
    <source>
        <strain evidence="2">NC_groundwater_193_Ag_S-0.1um_51_7</strain>
    </source>
</reference>
<dbReference type="Pfam" id="PF09586">
    <property type="entry name" value="YfhO"/>
    <property type="match status" value="1"/>
</dbReference>
<accession>A0A931SB08</accession>
<evidence type="ECO:0000313" key="3">
    <source>
        <dbReference type="Proteomes" id="UP000724148"/>
    </source>
</evidence>
<dbReference type="InterPro" id="IPR018580">
    <property type="entry name" value="Uncharacterised_YfhO"/>
</dbReference>
<organism evidence="2 3">
    <name type="scientific">Candidatus Sungiibacteriota bacterium</name>
    <dbReference type="NCBI Taxonomy" id="2750080"/>
    <lineage>
        <taxon>Bacteria</taxon>
        <taxon>Candidatus Sungiibacteriota</taxon>
    </lineage>
</organism>
<keyword evidence="1" id="KW-1133">Transmembrane helix</keyword>